<feature type="chain" id="PRO_5005492487" description="Secreted protein" evidence="1">
    <location>
        <begin position="23"/>
        <end position="160"/>
    </location>
</feature>
<reference evidence="2 3" key="1">
    <citation type="submission" date="2015-07" db="EMBL/GenBank/DDBJ databases">
        <authorList>
            <person name="Noorani M."/>
        </authorList>
    </citation>
    <scope>NUCLEOTIDE SEQUENCE [LARGE SCALE GENOMIC DNA]</scope>
    <source>
        <strain evidence="2">LMG728</strain>
    </source>
</reference>
<feature type="signal peptide" evidence="1">
    <location>
        <begin position="1"/>
        <end position="22"/>
    </location>
</feature>
<protein>
    <recommendedName>
        <fullName evidence="4">Secreted protein</fullName>
    </recommendedName>
</protein>
<accession>A0A0K2ZJB3</accession>
<evidence type="ECO:0000313" key="2">
    <source>
        <dbReference type="EMBL" id="CTP85846.1"/>
    </source>
</evidence>
<evidence type="ECO:0000313" key="3">
    <source>
        <dbReference type="Proteomes" id="UP000041247"/>
    </source>
</evidence>
<evidence type="ECO:0000256" key="1">
    <source>
        <dbReference type="SAM" id="SignalP"/>
    </source>
</evidence>
<gene>
    <name evidence="2" type="ORF">XTPLMG728_1025</name>
</gene>
<organism evidence="2 3">
    <name type="scientific">Xanthomonas graminis pv. poae</name>
    <dbReference type="NCBI Taxonomy" id="227946"/>
    <lineage>
        <taxon>Bacteria</taxon>
        <taxon>Pseudomonadati</taxon>
        <taxon>Pseudomonadota</taxon>
        <taxon>Gammaproteobacteria</taxon>
        <taxon>Lysobacterales</taxon>
        <taxon>Lysobacteraceae</taxon>
        <taxon>Xanthomonas</taxon>
        <taxon>Xanthomonas translucens group</taxon>
        <taxon>Xanthomonas graminis</taxon>
    </lineage>
</organism>
<name>A0A0K2ZJB3_9XANT</name>
<dbReference type="Proteomes" id="UP000041247">
    <property type="component" value="Unassembled WGS sequence"/>
</dbReference>
<evidence type="ECO:0008006" key="4">
    <source>
        <dbReference type="Google" id="ProtNLM"/>
    </source>
</evidence>
<dbReference type="AlphaFoldDB" id="A0A0K2ZJB3"/>
<keyword evidence="1" id="KW-0732">Signal</keyword>
<proteinExistence type="predicted"/>
<sequence length="160" mass="16985">MIKPLLTLAVLAVAFTAAQSHATGQKLEANDTIQGLGERVPAGRKNVSLSPLFKVYTFEKSGLTFAQINSSKDEVITVMAVTPGAQSRLPIGLAAQEPLIVVNDEKDRPLGMVTAAASCPCSATVVYQDSKQMIVVVYGSNGEYITSYVLPRSASSIPRE</sequence>
<dbReference type="EMBL" id="CXOK01000026">
    <property type="protein sequence ID" value="CTP85846.1"/>
    <property type="molecule type" value="Genomic_DNA"/>
</dbReference>
<dbReference type="RefSeq" id="WP_053840285.1">
    <property type="nucleotide sequence ID" value="NZ_CP076250.1"/>
</dbReference>